<organism evidence="1 2">
    <name type="scientific">Megasphaera vaginalis</name>
    <name type="common">ex Srinivasan et al. 2021</name>
    <dbReference type="NCBI Taxonomy" id="1111454"/>
    <lineage>
        <taxon>Bacteria</taxon>
        <taxon>Bacillati</taxon>
        <taxon>Bacillota</taxon>
        <taxon>Negativicutes</taxon>
        <taxon>Veillonellales</taxon>
        <taxon>Veillonellaceae</taxon>
        <taxon>Megasphaera</taxon>
    </lineage>
</organism>
<dbReference type="Proteomes" id="UP000017090">
    <property type="component" value="Unassembled WGS sequence"/>
</dbReference>
<name>U7ULV8_9FIRM</name>
<keyword evidence="2" id="KW-1185">Reference proteome</keyword>
<evidence type="ECO:0000313" key="1">
    <source>
        <dbReference type="EMBL" id="ERT60266.1"/>
    </source>
</evidence>
<accession>U7ULV8</accession>
<comment type="caution">
    <text evidence="1">The sequence shown here is derived from an EMBL/GenBank/DDBJ whole genome shotgun (WGS) entry which is preliminary data.</text>
</comment>
<dbReference type="AlphaFoldDB" id="U7ULV8"/>
<proteinExistence type="predicted"/>
<dbReference type="PATRIC" id="fig|1111454.3.peg.1022"/>
<protein>
    <submittedName>
        <fullName evidence="1">Uncharacterized protein</fullName>
    </submittedName>
</protein>
<reference evidence="1 2" key="1">
    <citation type="submission" date="2013-09" db="EMBL/GenBank/DDBJ databases">
        <authorList>
            <person name="Durkin A.S."/>
            <person name="Haft D.R."/>
            <person name="McCorrison J."/>
            <person name="Torralba M."/>
            <person name="Gillis M."/>
            <person name="Haft D.H."/>
            <person name="Methe B."/>
            <person name="Sutton G."/>
            <person name="Nelson K.E."/>
        </authorList>
    </citation>
    <scope>NUCLEOTIDE SEQUENCE [LARGE SCALE GENOMIC DNA]</scope>
    <source>
        <strain evidence="1 2">BV3C16-1</strain>
    </source>
</reference>
<sequence length="53" mass="6084">MAKAYKDPTAELAIGRICKTERTKKLLFKKAILILAEVCGYRIRVEFLQKGEK</sequence>
<dbReference type="RefSeq" id="WP_023053480.1">
    <property type="nucleotide sequence ID" value="NZ_AWXA01000025.1"/>
</dbReference>
<gene>
    <name evidence="1" type="ORF">HMPREF1250_1039</name>
</gene>
<dbReference type="STRING" id="1111454.HMPREF1250_1039"/>
<evidence type="ECO:0000313" key="2">
    <source>
        <dbReference type="Proteomes" id="UP000017090"/>
    </source>
</evidence>
<dbReference type="EMBL" id="AWXA01000025">
    <property type="protein sequence ID" value="ERT60266.1"/>
    <property type="molecule type" value="Genomic_DNA"/>
</dbReference>